<dbReference type="InterPro" id="IPR001492">
    <property type="entry name" value="Flagellin"/>
</dbReference>
<dbReference type="PANTHER" id="PTHR42792:SF1">
    <property type="entry name" value="FLAGELLAR HOOK-ASSOCIATED PROTEIN 3"/>
    <property type="match status" value="1"/>
</dbReference>
<dbReference type="Proteomes" id="UP000189674">
    <property type="component" value="Chromosome"/>
</dbReference>
<dbReference type="STRING" id="1936003.STSP2_00052"/>
<protein>
    <submittedName>
        <fullName evidence="2">Flagellar hook-associated protein FlgL</fullName>
    </submittedName>
</protein>
<reference evidence="3" key="1">
    <citation type="submission" date="2017-02" db="EMBL/GenBank/DDBJ databases">
        <title>Comparative genomics and description of representatives of a novel lineage of planctomycetes thriving in anoxic sediments.</title>
        <authorList>
            <person name="Spring S."/>
            <person name="Bunk B."/>
            <person name="Sproer C."/>
        </authorList>
    </citation>
    <scope>NUCLEOTIDE SEQUENCE [LARGE SCALE GENOMIC DNA]</scope>
    <source>
        <strain evidence="3">ST-NAGAB-D1</strain>
    </source>
</reference>
<name>A0A1U9NGQ1_9BACT</name>
<dbReference type="InterPro" id="IPR001029">
    <property type="entry name" value="Flagellin_N"/>
</dbReference>
<dbReference type="KEGG" id="alus:STSP2_00052"/>
<dbReference type="SUPFAM" id="SSF64518">
    <property type="entry name" value="Phase 1 flagellin"/>
    <property type="match status" value="1"/>
</dbReference>
<gene>
    <name evidence="2" type="ORF">STSP2_00052</name>
</gene>
<keyword evidence="2" id="KW-0966">Cell projection</keyword>
<dbReference type="GO" id="GO:0009424">
    <property type="term" value="C:bacterial-type flagellum hook"/>
    <property type="evidence" value="ECO:0007669"/>
    <property type="project" value="InterPro"/>
</dbReference>
<sequence length="392" mass="42803">MSYSSFGTMFRTTSWALQSHTQALTYLQQQASTGNRIIKPSDDVSDANRILTLRTEIRDVDHYMTEMDRVVNRFNSASANLELISERLTGLKGDLTRVMSMDASARQGVAAGMDDLINQMVSLANTKHQGQYYFGGDNSSIPPYKVEKKNGQIDRIVYQGSTAERRVELSPGVEIGANFVGDDIFRASGDRQIFFVESNTGAVAGTGTSSVKGDFELEVTHDGTNYQISIDGGLSKTTVPVGGEANTAVTDSRTGEVMYVDTTGITQTGTDQLSVRGTHDVFNLLIKIRNLLKDTDTEAADVQLDEAIKSLQEVHDKVAADLTLVGSRITSLQTVVDSFENVKVNSEEEATTLQQADIAQVAMDLTRRQTLYQMSLSVTGKLMSTSLVDFIN</sequence>
<keyword evidence="3" id="KW-1185">Reference proteome</keyword>
<evidence type="ECO:0000313" key="2">
    <source>
        <dbReference type="EMBL" id="AQT66914.1"/>
    </source>
</evidence>
<dbReference type="PANTHER" id="PTHR42792">
    <property type="entry name" value="FLAGELLIN"/>
    <property type="match status" value="1"/>
</dbReference>
<dbReference type="OrthoDB" id="253391at2"/>
<dbReference type="RefSeq" id="WP_146658753.1">
    <property type="nucleotide sequence ID" value="NZ_CP019791.1"/>
</dbReference>
<dbReference type="NCBIfam" id="TIGR02550">
    <property type="entry name" value="flagell_flgL"/>
    <property type="match status" value="1"/>
</dbReference>
<keyword evidence="2" id="KW-0282">Flagellum</keyword>
<dbReference type="GO" id="GO:0071973">
    <property type="term" value="P:bacterial-type flagellum-dependent cell motility"/>
    <property type="evidence" value="ECO:0007669"/>
    <property type="project" value="InterPro"/>
</dbReference>
<keyword evidence="2" id="KW-0969">Cilium</keyword>
<evidence type="ECO:0000259" key="1">
    <source>
        <dbReference type="Pfam" id="PF00669"/>
    </source>
</evidence>
<dbReference type="InterPro" id="IPR013384">
    <property type="entry name" value="Flagell_FlgL"/>
</dbReference>
<proteinExistence type="predicted"/>
<dbReference type="Gene3D" id="1.20.1330.10">
    <property type="entry name" value="f41 fragment of flagellin, N-terminal domain"/>
    <property type="match status" value="1"/>
</dbReference>
<evidence type="ECO:0000313" key="3">
    <source>
        <dbReference type="Proteomes" id="UP000189674"/>
    </source>
</evidence>
<dbReference type="EMBL" id="CP019791">
    <property type="protein sequence ID" value="AQT66914.1"/>
    <property type="molecule type" value="Genomic_DNA"/>
</dbReference>
<feature type="domain" description="Flagellin N-terminal" evidence="1">
    <location>
        <begin position="16"/>
        <end position="138"/>
    </location>
</feature>
<organism evidence="2 3">
    <name type="scientific">Anaerohalosphaera lusitana</name>
    <dbReference type="NCBI Taxonomy" id="1936003"/>
    <lineage>
        <taxon>Bacteria</taxon>
        <taxon>Pseudomonadati</taxon>
        <taxon>Planctomycetota</taxon>
        <taxon>Phycisphaerae</taxon>
        <taxon>Sedimentisphaerales</taxon>
        <taxon>Anaerohalosphaeraceae</taxon>
        <taxon>Anaerohalosphaera</taxon>
    </lineage>
</organism>
<dbReference type="AlphaFoldDB" id="A0A1U9NGQ1"/>
<dbReference type="GO" id="GO:0005198">
    <property type="term" value="F:structural molecule activity"/>
    <property type="evidence" value="ECO:0007669"/>
    <property type="project" value="InterPro"/>
</dbReference>
<dbReference type="Pfam" id="PF00669">
    <property type="entry name" value="Flagellin_N"/>
    <property type="match status" value="1"/>
</dbReference>
<accession>A0A1U9NGQ1</accession>